<dbReference type="Gene3D" id="3.40.50.1860">
    <property type="match status" value="1"/>
</dbReference>
<evidence type="ECO:0000313" key="1">
    <source>
        <dbReference type="EMBL" id="ALO16044.1"/>
    </source>
</evidence>
<keyword evidence="1" id="KW-0413">Isomerase</keyword>
<dbReference type="InterPro" id="IPR001920">
    <property type="entry name" value="Asp/Glu_race"/>
</dbReference>
<dbReference type="KEGG" id="blq:L21SP5_02416"/>
<dbReference type="GO" id="GO:0008881">
    <property type="term" value="F:glutamate racemase activity"/>
    <property type="evidence" value="ECO:0007669"/>
    <property type="project" value="UniProtKB-EC"/>
</dbReference>
<dbReference type="EMBL" id="CP013118">
    <property type="protein sequence ID" value="ALO16044.1"/>
    <property type="molecule type" value="Genomic_DNA"/>
</dbReference>
<sequence length="76" mass="8409">MLLACTHYPVIAEEIAAVMSPGCILIDPMKKVMEELQKNVLPFTKSGEDHFFTTGNPDIMQAAAINEFEVDIKAIK</sequence>
<keyword evidence="2" id="KW-1185">Reference proteome</keyword>
<dbReference type="EC" id="5.1.1.3" evidence="1"/>
<dbReference type="RefSeq" id="WP_057953449.1">
    <property type="nucleotide sequence ID" value="NZ_CP013118.1"/>
</dbReference>
<reference evidence="1 2" key="1">
    <citation type="submission" date="2015-11" db="EMBL/GenBank/DDBJ databases">
        <title>Description and complete genome sequence of a novel strain predominating in hypersaline microbial mats and representing a new family of the Bacteriodetes phylum.</title>
        <authorList>
            <person name="Spring S."/>
            <person name="Bunk B."/>
            <person name="Sproer C."/>
            <person name="Klenk H.-P."/>
        </authorList>
    </citation>
    <scope>NUCLEOTIDE SEQUENCE [LARGE SCALE GENOMIC DNA]</scope>
    <source>
        <strain evidence="1 2">L21-Spi-D4</strain>
    </source>
</reference>
<dbReference type="STRING" id="1307839.L21SP5_02416"/>
<proteinExistence type="predicted"/>
<gene>
    <name evidence="1" type="primary">murI_1</name>
    <name evidence="1" type="ORF">L21SP5_02416</name>
</gene>
<evidence type="ECO:0000313" key="2">
    <source>
        <dbReference type="Proteomes" id="UP000064893"/>
    </source>
</evidence>
<dbReference type="Proteomes" id="UP000064893">
    <property type="component" value="Chromosome"/>
</dbReference>
<dbReference type="SUPFAM" id="SSF53681">
    <property type="entry name" value="Aspartate/glutamate racemase"/>
    <property type="match status" value="1"/>
</dbReference>
<dbReference type="AlphaFoldDB" id="A0A0S2I1X3"/>
<protein>
    <submittedName>
        <fullName evidence="1">Glutamate racemase</fullName>
        <ecNumber evidence="1">5.1.1.3</ecNumber>
    </submittedName>
</protein>
<accession>A0A0S2I1X3</accession>
<organism evidence="1 2">
    <name type="scientific">Salinivirga cyanobacteriivorans</name>
    <dbReference type="NCBI Taxonomy" id="1307839"/>
    <lineage>
        <taxon>Bacteria</taxon>
        <taxon>Pseudomonadati</taxon>
        <taxon>Bacteroidota</taxon>
        <taxon>Bacteroidia</taxon>
        <taxon>Bacteroidales</taxon>
        <taxon>Salinivirgaceae</taxon>
        <taxon>Salinivirga</taxon>
    </lineage>
</organism>
<dbReference type="OrthoDB" id="9801055at2"/>
<name>A0A0S2I1X3_9BACT</name>